<evidence type="ECO:0000313" key="3">
    <source>
        <dbReference type="Proteomes" id="UP001415857"/>
    </source>
</evidence>
<gene>
    <name evidence="2" type="ORF">L1049_022709</name>
</gene>
<keyword evidence="1" id="KW-0472">Membrane</keyword>
<dbReference type="PANTHER" id="PTHR33116:SF78">
    <property type="entry name" value="OS12G0587133 PROTEIN"/>
    <property type="match status" value="1"/>
</dbReference>
<accession>A0AAP0RDE0</accession>
<comment type="caution">
    <text evidence="2">The sequence shown here is derived from an EMBL/GenBank/DDBJ whole genome shotgun (WGS) entry which is preliminary data.</text>
</comment>
<protein>
    <submittedName>
        <fullName evidence="2">Uncharacterized protein</fullName>
    </submittedName>
</protein>
<sequence>MNIKEWNREIFGDVGVLKNPIDSKIKELDHLEDKGLFNESLRLERKDLKEEFEEFGRKGKTSVRRTSAQKLERSFEVQEIKEAVFNCCRDKAPGPDGFTMAVFQECCDVGLGEKCRKWISGCLSSTNFSVLVNGKPRLKINMNKCAIVGINCEGDKIQRLAGQLRCSVGEWPFIYLGLPLGGNPYSEVFWGSVVDRVRRRLEDWKRALMSKGGRLVLIQSVLSSIPTYYLSLFRILVKVARSLEKLMRDFLWEGSGEGKRDHLVRWEIVSRSMSYRGLAFGNIVERNIALIGKWLWRLMGGMLKQALECRPGVRENLLPRDWIGSWSSLPCQLGKGIEFGFGKTIGGVKRLFALHFLGVDKESSWVELWDKTHFLGSFWAKSSKHMLKVNRSISEAQKAHADGAEKSGIPIQAIVELMSKEVGGHQHLGFLDKDYQDYIHQKRKMAMEKGDAGAVLQYFEKMRLEN</sequence>
<feature type="transmembrane region" description="Helical" evidence="1">
    <location>
        <begin position="215"/>
        <end position="237"/>
    </location>
</feature>
<dbReference type="PANTHER" id="PTHR33116">
    <property type="entry name" value="REVERSE TRANSCRIPTASE ZINC-BINDING DOMAIN-CONTAINING PROTEIN-RELATED-RELATED"/>
    <property type="match status" value="1"/>
</dbReference>
<dbReference type="AlphaFoldDB" id="A0AAP0RDE0"/>
<keyword evidence="1" id="KW-1133">Transmembrane helix</keyword>
<evidence type="ECO:0000256" key="1">
    <source>
        <dbReference type="SAM" id="Phobius"/>
    </source>
</evidence>
<keyword evidence="1" id="KW-0812">Transmembrane</keyword>
<proteinExistence type="predicted"/>
<dbReference type="Proteomes" id="UP001415857">
    <property type="component" value="Unassembled WGS sequence"/>
</dbReference>
<name>A0AAP0RDE0_LIQFO</name>
<reference evidence="2 3" key="1">
    <citation type="journal article" date="2024" name="Plant J.">
        <title>Genome sequences and population genomics reveal climatic adaptation and genomic divergence between two closely related sweetgum species.</title>
        <authorList>
            <person name="Xu W.Q."/>
            <person name="Ren C.Q."/>
            <person name="Zhang X.Y."/>
            <person name="Comes H.P."/>
            <person name="Liu X.H."/>
            <person name="Li Y.G."/>
            <person name="Kettle C.J."/>
            <person name="Jalonen R."/>
            <person name="Gaisberger H."/>
            <person name="Ma Y.Z."/>
            <person name="Qiu Y.X."/>
        </authorList>
    </citation>
    <scope>NUCLEOTIDE SEQUENCE [LARGE SCALE GENOMIC DNA]</scope>
    <source>
        <strain evidence="2">Hangzhou</strain>
    </source>
</reference>
<organism evidence="2 3">
    <name type="scientific">Liquidambar formosana</name>
    <name type="common">Formosan gum</name>
    <dbReference type="NCBI Taxonomy" id="63359"/>
    <lineage>
        <taxon>Eukaryota</taxon>
        <taxon>Viridiplantae</taxon>
        <taxon>Streptophyta</taxon>
        <taxon>Embryophyta</taxon>
        <taxon>Tracheophyta</taxon>
        <taxon>Spermatophyta</taxon>
        <taxon>Magnoliopsida</taxon>
        <taxon>eudicotyledons</taxon>
        <taxon>Gunneridae</taxon>
        <taxon>Pentapetalae</taxon>
        <taxon>Saxifragales</taxon>
        <taxon>Altingiaceae</taxon>
        <taxon>Liquidambar</taxon>
    </lineage>
</organism>
<keyword evidence="3" id="KW-1185">Reference proteome</keyword>
<dbReference type="EMBL" id="JBBPBK010000011">
    <property type="protein sequence ID" value="KAK9275444.1"/>
    <property type="molecule type" value="Genomic_DNA"/>
</dbReference>
<evidence type="ECO:0000313" key="2">
    <source>
        <dbReference type="EMBL" id="KAK9275444.1"/>
    </source>
</evidence>